<dbReference type="Proteomes" id="UP001208690">
    <property type="component" value="Unassembled WGS sequence"/>
</dbReference>
<dbReference type="EMBL" id="JALIEB010000017">
    <property type="protein sequence ID" value="MCV3273599.1"/>
    <property type="molecule type" value="Genomic_DNA"/>
</dbReference>
<evidence type="ECO:0000313" key="1">
    <source>
        <dbReference type="EMBL" id="MCV3273599.1"/>
    </source>
</evidence>
<comment type="caution">
    <text evidence="1">The sequence shown here is derived from an EMBL/GenBank/DDBJ whole genome shotgun (WGS) entry which is preliminary data.</text>
</comment>
<reference evidence="1 2" key="1">
    <citation type="submission" date="2022-04" db="EMBL/GenBank/DDBJ databases">
        <title>Roseobacter sp. WL0113 is a bacterium isolated from neritic sediment.</title>
        <authorList>
            <person name="Wang L."/>
            <person name="He W."/>
            <person name="Zhang D.-F."/>
        </authorList>
    </citation>
    <scope>NUCLEOTIDE SEQUENCE [LARGE SCALE GENOMIC DNA]</scope>
    <source>
        <strain evidence="1 2">WL0113</strain>
    </source>
</reference>
<evidence type="ECO:0000313" key="2">
    <source>
        <dbReference type="Proteomes" id="UP001208690"/>
    </source>
</evidence>
<sequence>MIFNEDQVRAALEKAWSLETAKQWSRENPANGQCNVTSAVIHDLFGGEVLRTRYPTVWHYYNRIDGRRCDLTDSQFVRPGARFPAPDSYDDEVTDRDTAMRGIPQSEYDALKSALLDELS</sequence>
<accession>A0ABT3BKG8</accession>
<proteinExistence type="predicted"/>
<gene>
    <name evidence="1" type="ORF">MUB52_19375</name>
</gene>
<dbReference type="Pfam" id="PF24585">
    <property type="entry name" value="YunG"/>
    <property type="match status" value="1"/>
</dbReference>
<name>A0ABT3BKG8_9RHOB</name>
<protein>
    <submittedName>
        <fullName evidence="1">Uncharacterized protein</fullName>
    </submittedName>
</protein>
<organism evidence="1 2">
    <name type="scientific">Roseobacter sinensis</name>
    <dbReference type="NCBI Taxonomy" id="2931391"/>
    <lineage>
        <taxon>Bacteria</taxon>
        <taxon>Pseudomonadati</taxon>
        <taxon>Pseudomonadota</taxon>
        <taxon>Alphaproteobacteria</taxon>
        <taxon>Rhodobacterales</taxon>
        <taxon>Roseobacteraceae</taxon>
        <taxon>Roseobacter</taxon>
    </lineage>
</organism>
<dbReference type="InterPro" id="IPR056238">
    <property type="entry name" value="YunG-like"/>
</dbReference>
<dbReference type="RefSeq" id="WP_263845810.1">
    <property type="nucleotide sequence ID" value="NZ_JALIEB010000017.1"/>
</dbReference>
<keyword evidence="2" id="KW-1185">Reference proteome</keyword>